<keyword evidence="5" id="KW-1133">Transmembrane helix</keyword>
<evidence type="ECO:0000313" key="9">
    <source>
        <dbReference type="EMBL" id="KAJ8320283.1"/>
    </source>
</evidence>
<accession>A0ABQ9FSP6</accession>
<dbReference type="Pfam" id="PF00876">
    <property type="entry name" value="Innexin"/>
    <property type="match status" value="1"/>
</dbReference>
<keyword evidence="6" id="KW-0406">Ion transport</keyword>
<protein>
    <submittedName>
        <fullName evidence="9">Uncharacterized protein</fullName>
    </submittedName>
</protein>
<comment type="caution">
    <text evidence="9">The sequence shown here is derived from an EMBL/GenBank/DDBJ whole genome shotgun (WGS) entry which is preliminary data.</text>
</comment>
<evidence type="ECO:0000313" key="10">
    <source>
        <dbReference type="Proteomes" id="UP001217089"/>
    </source>
</evidence>
<dbReference type="InterPro" id="IPR000990">
    <property type="entry name" value="Innexin"/>
</dbReference>
<name>A0ABQ9FSP6_TEGGR</name>
<dbReference type="EMBL" id="JARBDR010000141">
    <property type="protein sequence ID" value="KAJ8320283.1"/>
    <property type="molecule type" value="Genomic_DNA"/>
</dbReference>
<evidence type="ECO:0000256" key="4">
    <source>
        <dbReference type="ARBA" id="ARBA00022692"/>
    </source>
</evidence>
<keyword evidence="4" id="KW-0812">Transmembrane</keyword>
<evidence type="ECO:0000256" key="3">
    <source>
        <dbReference type="ARBA" id="ARBA00022475"/>
    </source>
</evidence>
<evidence type="ECO:0000256" key="5">
    <source>
        <dbReference type="ARBA" id="ARBA00022989"/>
    </source>
</evidence>
<evidence type="ECO:0000256" key="6">
    <source>
        <dbReference type="ARBA" id="ARBA00023065"/>
    </source>
</evidence>
<reference evidence="9 10" key="1">
    <citation type="submission" date="2022-12" db="EMBL/GenBank/DDBJ databases">
        <title>Chromosome-level genome of Tegillarca granosa.</title>
        <authorList>
            <person name="Kim J."/>
        </authorList>
    </citation>
    <scope>NUCLEOTIDE SEQUENCE [LARGE SCALE GENOMIC DNA]</scope>
    <source>
        <strain evidence="9">Teg-2019</strain>
        <tissue evidence="9">Adductor muscle</tissue>
    </source>
</reference>
<comment type="subcellular location">
    <subcellularLocation>
        <location evidence="1">Cell membrane</location>
        <topology evidence="1">Multi-pass membrane protein</topology>
    </subcellularLocation>
</comment>
<evidence type="ECO:0000256" key="2">
    <source>
        <dbReference type="ARBA" id="ARBA00022448"/>
    </source>
</evidence>
<evidence type="ECO:0000256" key="8">
    <source>
        <dbReference type="ARBA" id="ARBA00023303"/>
    </source>
</evidence>
<dbReference type="Proteomes" id="UP001217089">
    <property type="component" value="Unassembled WGS sequence"/>
</dbReference>
<gene>
    <name evidence="9" type="ORF">KUTeg_001870</name>
</gene>
<evidence type="ECO:0000256" key="1">
    <source>
        <dbReference type="ARBA" id="ARBA00004651"/>
    </source>
</evidence>
<organism evidence="9 10">
    <name type="scientific">Tegillarca granosa</name>
    <name type="common">Malaysian cockle</name>
    <name type="synonym">Anadara granosa</name>
    <dbReference type="NCBI Taxonomy" id="220873"/>
    <lineage>
        <taxon>Eukaryota</taxon>
        <taxon>Metazoa</taxon>
        <taxon>Spiralia</taxon>
        <taxon>Lophotrochozoa</taxon>
        <taxon>Mollusca</taxon>
        <taxon>Bivalvia</taxon>
        <taxon>Autobranchia</taxon>
        <taxon>Pteriomorphia</taxon>
        <taxon>Arcoida</taxon>
        <taxon>Arcoidea</taxon>
        <taxon>Arcidae</taxon>
        <taxon>Tegillarca</taxon>
    </lineage>
</organism>
<keyword evidence="8" id="KW-0407">Ion channel</keyword>
<sequence>MPEVKTITLPGNMPVQVKCVLNEKHFVLWIFGSWASWNKLKGNDDDDWVDRVNHLYTVVRAVYFAVFTGGGQYVGNPIECWCPCAVYGLLCPRIRNPTAGLKIRTISQWEMSFQSSMKREIPKSLHTTSGYR</sequence>
<keyword evidence="3" id="KW-1003">Cell membrane</keyword>
<evidence type="ECO:0000256" key="7">
    <source>
        <dbReference type="ARBA" id="ARBA00023136"/>
    </source>
</evidence>
<keyword evidence="7" id="KW-0472">Membrane</keyword>
<keyword evidence="10" id="KW-1185">Reference proteome</keyword>
<proteinExistence type="predicted"/>
<keyword evidence="2" id="KW-0813">Transport</keyword>